<dbReference type="AlphaFoldDB" id="A0AA86VFF1"/>
<accession>A0AA86VFF1</accession>
<feature type="region of interest" description="Disordered" evidence="1">
    <location>
        <begin position="183"/>
        <end position="229"/>
    </location>
</feature>
<keyword evidence="3" id="KW-1185">Reference proteome</keyword>
<evidence type="ECO:0000256" key="1">
    <source>
        <dbReference type="SAM" id="MobiDB-lite"/>
    </source>
</evidence>
<dbReference type="Proteomes" id="UP001189624">
    <property type="component" value="Chromosome 4"/>
</dbReference>
<evidence type="ECO:0000313" key="3">
    <source>
        <dbReference type="Proteomes" id="UP001189624"/>
    </source>
</evidence>
<protein>
    <submittedName>
        <fullName evidence="2">Uncharacterized protein</fullName>
    </submittedName>
</protein>
<name>A0AA86VFF1_9FABA</name>
<gene>
    <name evidence="2" type="ORF">AYBTSS11_LOCUS13282</name>
</gene>
<organism evidence="2 3">
    <name type="scientific">Sphenostylis stenocarpa</name>
    <dbReference type="NCBI Taxonomy" id="92480"/>
    <lineage>
        <taxon>Eukaryota</taxon>
        <taxon>Viridiplantae</taxon>
        <taxon>Streptophyta</taxon>
        <taxon>Embryophyta</taxon>
        <taxon>Tracheophyta</taxon>
        <taxon>Spermatophyta</taxon>
        <taxon>Magnoliopsida</taxon>
        <taxon>eudicotyledons</taxon>
        <taxon>Gunneridae</taxon>
        <taxon>Pentapetalae</taxon>
        <taxon>rosids</taxon>
        <taxon>fabids</taxon>
        <taxon>Fabales</taxon>
        <taxon>Fabaceae</taxon>
        <taxon>Papilionoideae</taxon>
        <taxon>50 kb inversion clade</taxon>
        <taxon>NPAAA clade</taxon>
        <taxon>indigoferoid/millettioid clade</taxon>
        <taxon>Phaseoleae</taxon>
        <taxon>Sphenostylis</taxon>
    </lineage>
</organism>
<sequence>MAHPILAHSWSHLPTAHTIIPSSTTRTPSPLSLHVAIPYSHPPPPAPAPHLHFLITFLVIHLQGPHKFPHLSFPPSPSFTQRVMLIFVDPWQQNTLFSSPLADPVTLTVNLLLSSGPDLSQIHFSSAPFASLFITSTQFFSPPALNQQIPISHSQTSPSKSTGVRLSPYSPLSPFFSASHTPPINHRNHCASTTQTRCHRHRGSHPPTHLLLAAPFTSPNQKPQTPAPI</sequence>
<dbReference type="Gramene" id="rna-AYBTSS11_LOCUS13282">
    <property type="protein sequence ID" value="CAJ1948620.1"/>
    <property type="gene ID" value="gene-AYBTSS11_LOCUS13282"/>
</dbReference>
<evidence type="ECO:0000313" key="2">
    <source>
        <dbReference type="EMBL" id="CAJ1948620.1"/>
    </source>
</evidence>
<proteinExistence type="predicted"/>
<reference evidence="2" key="1">
    <citation type="submission" date="2023-10" db="EMBL/GenBank/DDBJ databases">
        <authorList>
            <person name="Domelevo Entfellner J.-B."/>
        </authorList>
    </citation>
    <scope>NUCLEOTIDE SEQUENCE</scope>
</reference>
<dbReference type="EMBL" id="OY731401">
    <property type="protein sequence ID" value="CAJ1948620.1"/>
    <property type="molecule type" value="Genomic_DNA"/>
</dbReference>
<feature type="compositionally biased region" description="Polar residues" evidence="1">
    <location>
        <begin position="217"/>
        <end position="229"/>
    </location>
</feature>